<feature type="transmembrane region" description="Helical" evidence="2">
    <location>
        <begin position="100"/>
        <end position="119"/>
    </location>
</feature>
<feature type="transmembrane region" description="Helical" evidence="2">
    <location>
        <begin position="74"/>
        <end position="94"/>
    </location>
</feature>
<feature type="transmembrane region" description="Helical" evidence="2">
    <location>
        <begin position="570"/>
        <end position="593"/>
    </location>
</feature>
<feature type="transmembrane region" description="Helical" evidence="2">
    <location>
        <begin position="445"/>
        <end position="462"/>
    </location>
</feature>
<feature type="transmembrane region" description="Helical" evidence="2">
    <location>
        <begin position="304"/>
        <end position="330"/>
    </location>
</feature>
<evidence type="ECO:0000313" key="5">
    <source>
        <dbReference type="Proteomes" id="UP000437709"/>
    </source>
</evidence>
<dbReference type="PANTHER" id="PTHR43849">
    <property type="entry name" value="BLL3936 PROTEIN"/>
    <property type="match status" value="1"/>
</dbReference>
<feature type="transmembrane region" description="Helical" evidence="2">
    <location>
        <begin position="378"/>
        <end position="398"/>
    </location>
</feature>
<feature type="transmembrane region" description="Helical" evidence="2">
    <location>
        <begin position="149"/>
        <end position="169"/>
    </location>
</feature>
<dbReference type="InterPro" id="IPR010656">
    <property type="entry name" value="DctM"/>
</dbReference>
<keyword evidence="2" id="KW-0472">Membrane</keyword>
<proteinExistence type="predicted"/>
<organism evidence="4 5">
    <name type="scientific">Georgenia subflava</name>
    <dbReference type="NCBI Taxonomy" id="1622177"/>
    <lineage>
        <taxon>Bacteria</taxon>
        <taxon>Bacillati</taxon>
        <taxon>Actinomycetota</taxon>
        <taxon>Actinomycetes</taxon>
        <taxon>Micrococcales</taxon>
        <taxon>Bogoriellaceae</taxon>
        <taxon>Georgenia</taxon>
    </lineage>
</organism>
<feature type="transmembrane region" description="Helical" evidence="2">
    <location>
        <begin position="265"/>
        <end position="292"/>
    </location>
</feature>
<dbReference type="Proteomes" id="UP000437709">
    <property type="component" value="Unassembled WGS sequence"/>
</dbReference>
<accession>A0A6N7EC01</accession>
<dbReference type="NCBIfam" id="TIGR02123">
    <property type="entry name" value="TRAP_fused"/>
    <property type="match status" value="1"/>
</dbReference>
<comment type="caution">
    <text evidence="4">The sequence shown here is derived from an EMBL/GenBank/DDBJ whole genome shotgun (WGS) entry which is preliminary data.</text>
</comment>
<evidence type="ECO:0000256" key="2">
    <source>
        <dbReference type="SAM" id="Phobius"/>
    </source>
</evidence>
<dbReference type="Pfam" id="PF06808">
    <property type="entry name" value="DctM"/>
    <property type="match status" value="1"/>
</dbReference>
<evidence type="ECO:0000259" key="3">
    <source>
        <dbReference type="Pfam" id="PF06808"/>
    </source>
</evidence>
<keyword evidence="2" id="KW-1133">Transmembrane helix</keyword>
<evidence type="ECO:0000313" key="4">
    <source>
        <dbReference type="EMBL" id="MPV35500.1"/>
    </source>
</evidence>
<dbReference type="OrthoDB" id="9759894at2"/>
<feature type="transmembrane region" description="Helical" evidence="2">
    <location>
        <begin position="421"/>
        <end position="439"/>
    </location>
</feature>
<protein>
    <submittedName>
        <fullName evidence="4">TRAP transporter fused permease subunit</fullName>
    </submittedName>
</protein>
<feature type="transmembrane region" description="Helical" evidence="2">
    <location>
        <begin position="544"/>
        <end position="564"/>
    </location>
</feature>
<feature type="transmembrane region" description="Helical" evidence="2">
    <location>
        <begin position="633"/>
        <end position="655"/>
    </location>
</feature>
<name>A0A6N7EC01_9MICO</name>
<evidence type="ECO:0000256" key="1">
    <source>
        <dbReference type="SAM" id="MobiDB-lite"/>
    </source>
</evidence>
<feature type="transmembrane region" description="Helical" evidence="2">
    <location>
        <begin position="605"/>
        <end position="627"/>
    </location>
</feature>
<feature type="region of interest" description="Disordered" evidence="1">
    <location>
        <begin position="701"/>
        <end position="731"/>
    </location>
</feature>
<feature type="compositionally biased region" description="Polar residues" evidence="1">
    <location>
        <begin position="722"/>
        <end position="731"/>
    </location>
</feature>
<dbReference type="EMBL" id="WHPC01000001">
    <property type="protein sequence ID" value="MPV35500.1"/>
    <property type="molecule type" value="Genomic_DNA"/>
</dbReference>
<keyword evidence="2" id="KW-0812">Transmembrane</keyword>
<feature type="transmembrane region" description="Helical" evidence="2">
    <location>
        <begin position="207"/>
        <end position="225"/>
    </location>
</feature>
<feature type="transmembrane region" description="Helical" evidence="2">
    <location>
        <begin position="667"/>
        <end position="694"/>
    </location>
</feature>
<feature type="transmembrane region" description="Helical" evidence="2">
    <location>
        <begin position="483"/>
        <end position="501"/>
    </location>
</feature>
<dbReference type="InterPro" id="IPR011853">
    <property type="entry name" value="TRAP_DctM-Dct_fused"/>
</dbReference>
<dbReference type="PANTHER" id="PTHR43849:SF2">
    <property type="entry name" value="BLL3936 PROTEIN"/>
    <property type="match status" value="1"/>
</dbReference>
<gene>
    <name evidence="4" type="ORF">GB881_00300</name>
</gene>
<feature type="domain" description="TRAP C4-dicarboxylate transport system permease DctM subunit" evidence="3">
    <location>
        <begin position="195"/>
        <end position="628"/>
    </location>
</feature>
<sequence length="731" mass="77402">MIADCPVPVAHLTDLWHERRAWWGWHLSPCQTAASAMKPVDSGVHQRHTPGIHPVSLEDEIGDPMARLAEYRQFLTPIAVIAIGWSLFQLYAAAQGAPHAMLFRPLHVVLGMALVFAIYPARKSYRRRVDSASEEELEDAPVGSPAPRWLTGMDVVLVALSLAIGAYYVLNSTRISERVTFLDEVTVTDQIVGLLLIVLVLEACRRIVGLSLSIVAVVFLAYQLWGDQLGGLLRHRGLSFDRFIDLQALSPQGLFGVPVGVSAEYVFYFILFAAFLEASGGGKLFIDLALAVTGRARGGPAKAAMVASALMGSINGSAVANVVGTGVFTIPLMKRTGYRPRFAAAVEAMASTGGQVLPPVMGAGAFIMAQMIGWDYRAVALAALVPALLYFVAGYFMVHKEAQRADLRPVAPEERTSMREVVGRLHLLIPLAYLVYMILAGRSLMTAAFQALVVAVVVSFLRRATWLTPAAILKALQVGAQRSVNVALPTAVAGVIVGVVIQTNLGLRFTELVLALSGGLLVPALVITMIGAIVLGLGMPTTSAYIMGAVLLTPPLIELGVPAIAAHLFIFYFACMSMLTPPVALAAFAAAGIAGSPLHQTGLTAFRISLAAYLIPFAFVLSPALLLQEGLLAALWTGTTALLGTYALAAAVIGFQSRSLKLWERTSYFAVALLLVYPGVVSAVGVAALAALVLTAKVRGDSGRTGGPDLTSQTPPPVAQPLNATSGSKEL</sequence>
<dbReference type="AlphaFoldDB" id="A0A6N7EC01"/>
<feature type="transmembrane region" description="Helical" evidence="2">
    <location>
        <begin position="513"/>
        <end position="537"/>
    </location>
</feature>
<reference evidence="4 5" key="1">
    <citation type="submission" date="2019-10" db="EMBL/GenBank/DDBJ databases">
        <title>Georgenia wutianyii sp. nov. and Georgenia yuyongxinii sp. nov. isolated from plateau pika (Ochotona curzoniae) in the Qinghai-Tibet plateau of China.</title>
        <authorList>
            <person name="Tian Z."/>
        </authorList>
    </citation>
    <scope>NUCLEOTIDE SEQUENCE [LARGE SCALE GENOMIC DNA]</scope>
    <source>
        <strain evidence="4 5">JCM 19765</strain>
    </source>
</reference>
<keyword evidence="5" id="KW-1185">Reference proteome</keyword>